<evidence type="ECO:0000313" key="5">
    <source>
        <dbReference type="Proteomes" id="UP000225706"/>
    </source>
</evidence>
<evidence type="ECO:0000256" key="1">
    <source>
        <dbReference type="ARBA" id="ARBA00007381"/>
    </source>
</evidence>
<dbReference type="InterPro" id="IPR043129">
    <property type="entry name" value="ATPase_NBD"/>
</dbReference>
<dbReference type="CDD" id="cd10229">
    <property type="entry name" value="ASKHA_NBD_HSP70_HSPA12"/>
    <property type="match status" value="1"/>
</dbReference>
<dbReference type="Gene3D" id="3.30.420.40">
    <property type="match status" value="1"/>
</dbReference>
<comment type="caution">
    <text evidence="4">The sequence shown here is derived from an EMBL/GenBank/DDBJ whole genome shotgun (WGS) entry which is preliminary data.</text>
</comment>
<evidence type="ECO:0000256" key="2">
    <source>
        <dbReference type="ARBA" id="ARBA00022741"/>
    </source>
</evidence>
<proteinExistence type="inferred from homology"/>
<protein>
    <submittedName>
        <fullName evidence="4">Heat shock 70 kDa protein 12A</fullName>
    </submittedName>
</protein>
<dbReference type="InterPro" id="IPR013126">
    <property type="entry name" value="Hsp_70_fam"/>
</dbReference>
<gene>
    <name evidence="4" type="primary">Hspa12a</name>
    <name evidence="4" type="ORF">AWC38_SpisGene17745</name>
</gene>
<dbReference type="PANTHER" id="PTHR14187">
    <property type="entry name" value="ALPHA KINASE/ELONGATION FACTOR 2 KINASE"/>
    <property type="match status" value="1"/>
</dbReference>
<dbReference type="OrthoDB" id="5954340at2759"/>
<evidence type="ECO:0000256" key="3">
    <source>
        <dbReference type="ARBA" id="ARBA00022840"/>
    </source>
</evidence>
<dbReference type="Pfam" id="PF00012">
    <property type="entry name" value="HSP70"/>
    <property type="match status" value="1"/>
</dbReference>
<comment type="similarity">
    <text evidence="1">Belongs to the heat shock protein 70 family.</text>
</comment>
<sequence length="601" mass="68196">MRNRVAYTQTPKQDIGHSLLHLEKSFLATVAIDFGTTYSGFAFSFNKDDGEDAIFMNRDWENEQGHRTSKTPTCLLLKPDLSFDSFGYKAEEKYANLNNLSEEKEYMFFRHFKMLLHNDESLNLNTKIAAANGKLFHAKQVFAHSIRFLKEQALNIIRQETRDDGYKMGDIQWVLTVPAIWTPRAKQFMRQAAYEAGLGSSENPEQLIIALEPEAAALFCTEKYLERMGVVSFEGQLSQPNVHYMVVDIGGGTLDVTAHEKQIDGTIKEIYKVTGGPYGGVKVNEQFKSLLDQIFGQQKMYDYRQQFPSDWLKLMSDFEIKKRGVRVVQQKETRIRLPRSFVSWVNDAVTVALKRYANGEIRILNNEYLCLSSRVMVRQFQPVLEAMKDHLRLLLTEPRLSKVSVMLLVGGFANSLILQDEITTEFSRRCSVVIPNDTSAAVVQGAVLFGKNPGRIIQRVVCKTYGADCCREFVRDVHPDGKKFVANGVEMCSDLLNCFVKENEVVRLGQQVKSIYRPLYPDEKLVKYSFYAADNPNALLVTEAGVKRIGSVVVESPETWRGLERELEVSLYFGGTEITATARDISSGNTAQTTLDFFHTK</sequence>
<organism evidence="4 5">
    <name type="scientific">Stylophora pistillata</name>
    <name type="common">Smooth cauliflower coral</name>
    <dbReference type="NCBI Taxonomy" id="50429"/>
    <lineage>
        <taxon>Eukaryota</taxon>
        <taxon>Metazoa</taxon>
        <taxon>Cnidaria</taxon>
        <taxon>Anthozoa</taxon>
        <taxon>Hexacorallia</taxon>
        <taxon>Scleractinia</taxon>
        <taxon>Astrocoeniina</taxon>
        <taxon>Pocilloporidae</taxon>
        <taxon>Stylophora</taxon>
    </lineage>
</organism>
<evidence type="ECO:0000313" key="4">
    <source>
        <dbReference type="EMBL" id="PFX17911.1"/>
    </source>
</evidence>
<dbReference type="PANTHER" id="PTHR14187:SF5">
    <property type="entry name" value="HEAT SHOCK 70 KDA PROTEIN 12A"/>
    <property type="match status" value="1"/>
</dbReference>
<keyword evidence="4" id="KW-0346">Stress response</keyword>
<accession>A0A2B4RJW0</accession>
<keyword evidence="5" id="KW-1185">Reference proteome</keyword>
<name>A0A2B4RJW0_STYPI</name>
<keyword evidence="2" id="KW-0547">Nucleotide-binding</keyword>
<dbReference type="EMBL" id="LSMT01000442">
    <property type="protein sequence ID" value="PFX17911.1"/>
    <property type="molecule type" value="Genomic_DNA"/>
</dbReference>
<reference evidence="5" key="1">
    <citation type="journal article" date="2017" name="bioRxiv">
        <title>Comparative analysis of the genomes of Stylophora pistillata and Acropora digitifera provides evidence for extensive differences between species of corals.</title>
        <authorList>
            <person name="Voolstra C.R."/>
            <person name="Li Y."/>
            <person name="Liew Y.J."/>
            <person name="Baumgarten S."/>
            <person name="Zoccola D."/>
            <person name="Flot J.-F."/>
            <person name="Tambutte S."/>
            <person name="Allemand D."/>
            <person name="Aranda M."/>
        </authorList>
    </citation>
    <scope>NUCLEOTIDE SEQUENCE [LARGE SCALE GENOMIC DNA]</scope>
</reference>
<dbReference type="SUPFAM" id="SSF53067">
    <property type="entry name" value="Actin-like ATPase domain"/>
    <property type="match status" value="2"/>
</dbReference>
<dbReference type="STRING" id="50429.A0A2B4RJW0"/>
<keyword evidence="3" id="KW-0067">ATP-binding</keyword>
<dbReference type="AlphaFoldDB" id="A0A2B4RJW0"/>
<dbReference type="GO" id="GO:0140662">
    <property type="term" value="F:ATP-dependent protein folding chaperone"/>
    <property type="evidence" value="ECO:0007669"/>
    <property type="project" value="InterPro"/>
</dbReference>
<dbReference type="GO" id="GO:0005524">
    <property type="term" value="F:ATP binding"/>
    <property type="evidence" value="ECO:0007669"/>
    <property type="project" value="UniProtKB-KW"/>
</dbReference>
<dbReference type="Proteomes" id="UP000225706">
    <property type="component" value="Unassembled WGS sequence"/>
</dbReference>